<keyword evidence="2" id="KW-1185">Reference proteome</keyword>
<evidence type="ECO:0000313" key="1">
    <source>
        <dbReference type="EMBL" id="UWZ37735.1"/>
    </source>
</evidence>
<dbReference type="Proteomes" id="UP001058271">
    <property type="component" value="Chromosome"/>
</dbReference>
<protein>
    <submittedName>
        <fullName evidence="1">Uncharacterized protein</fullName>
    </submittedName>
</protein>
<gene>
    <name evidence="1" type="ORF">Drose_05555</name>
</gene>
<accession>A0ABY5Z6Q6</accession>
<proteinExistence type="predicted"/>
<dbReference type="EMBL" id="CP073721">
    <property type="protein sequence ID" value="UWZ37735.1"/>
    <property type="molecule type" value="Genomic_DNA"/>
</dbReference>
<dbReference type="RefSeq" id="WP_260727098.1">
    <property type="nucleotide sequence ID" value="NZ_BAAABS010000033.1"/>
</dbReference>
<reference evidence="1" key="1">
    <citation type="submission" date="2021-04" db="EMBL/GenBank/DDBJ databases">
        <title>Biosynthetic gene clusters of Dactylosporangioum roseum.</title>
        <authorList>
            <person name="Hartkoorn R.C."/>
            <person name="Beaudoing E."/>
            <person name="Hot D."/>
            <person name="Moureu S."/>
        </authorList>
    </citation>
    <scope>NUCLEOTIDE SEQUENCE</scope>
    <source>
        <strain evidence="1">NRRL B-16295</strain>
    </source>
</reference>
<name>A0ABY5Z6Q6_9ACTN</name>
<sequence>MPGLNAYVTTNANFRLTADSRVYVMPLDDADAPLVPERSPVGGVLFWHRVNEALATVGWRVDGHTSHREEDVTALDLPYTHVIHFRAAPKGS</sequence>
<evidence type="ECO:0000313" key="2">
    <source>
        <dbReference type="Proteomes" id="UP001058271"/>
    </source>
</evidence>
<organism evidence="1 2">
    <name type="scientific">Dactylosporangium roseum</name>
    <dbReference type="NCBI Taxonomy" id="47989"/>
    <lineage>
        <taxon>Bacteria</taxon>
        <taxon>Bacillati</taxon>
        <taxon>Actinomycetota</taxon>
        <taxon>Actinomycetes</taxon>
        <taxon>Micromonosporales</taxon>
        <taxon>Micromonosporaceae</taxon>
        <taxon>Dactylosporangium</taxon>
    </lineage>
</organism>